<keyword evidence="3" id="KW-1185">Reference proteome</keyword>
<protein>
    <submittedName>
        <fullName evidence="2">Uncharacterized protein</fullName>
    </submittedName>
</protein>
<organism evidence="2 3">
    <name type="scientific">Emiliania huxleyi (strain CCMP1516)</name>
    <dbReference type="NCBI Taxonomy" id="280463"/>
    <lineage>
        <taxon>Eukaryota</taxon>
        <taxon>Haptista</taxon>
        <taxon>Haptophyta</taxon>
        <taxon>Prymnesiophyceae</taxon>
        <taxon>Isochrysidales</taxon>
        <taxon>Noelaerhabdaceae</taxon>
        <taxon>Emiliania</taxon>
    </lineage>
</organism>
<proteinExistence type="predicted"/>
<dbReference type="Proteomes" id="UP000013827">
    <property type="component" value="Unassembled WGS sequence"/>
</dbReference>
<dbReference type="GeneID" id="17255414"/>
<reference evidence="2" key="2">
    <citation type="submission" date="2024-10" db="UniProtKB">
        <authorList>
            <consortium name="EnsemblProtists"/>
        </authorList>
    </citation>
    <scope>IDENTIFICATION</scope>
</reference>
<evidence type="ECO:0000313" key="3">
    <source>
        <dbReference type="Proteomes" id="UP000013827"/>
    </source>
</evidence>
<dbReference type="PaxDb" id="2903-EOD09288"/>
<evidence type="ECO:0000313" key="2">
    <source>
        <dbReference type="EnsemblProtists" id="EOD09288"/>
    </source>
</evidence>
<evidence type="ECO:0000256" key="1">
    <source>
        <dbReference type="SAM" id="MobiDB-lite"/>
    </source>
</evidence>
<accession>A0A0D3IDF3</accession>
<name>A0A0D3IDF3_EMIH1</name>
<dbReference type="KEGG" id="ehx:EMIHUDRAFT_311880"/>
<dbReference type="RefSeq" id="XP_005761717.1">
    <property type="nucleotide sequence ID" value="XM_005761660.1"/>
</dbReference>
<sequence>MWAECEADSDCCGSEPSNENHATFKGCKMGSGQPAAEGHPGMCCDESDWMRCS</sequence>
<reference evidence="3" key="1">
    <citation type="journal article" date="2013" name="Nature">
        <title>Pan genome of the phytoplankton Emiliania underpins its global distribution.</title>
        <authorList>
            <person name="Read B.A."/>
            <person name="Kegel J."/>
            <person name="Klute M.J."/>
            <person name="Kuo A."/>
            <person name="Lefebvre S.C."/>
            <person name="Maumus F."/>
            <person name="Mayer C."/>
            <person name="Miller J."/>
            <person name="Monier A."/>
            <person name="Salamov A."/>
            <person name="Young J."/>
            <person name="Aguilar M."/>
            <person name="Claverie J.M."/>
            <person name="Frickenhaus S."/>
            <person name="Gonzalez K."/>
            <person name="Herman E.K."/>
            <person name="Lin Y.C."/>
            <person name="Napier J."/>
            <person name="Ogata H."/>
            <person name="Sarno A.F."/>
            <person name="Shmutz J."/>
            <person name="Schroeder D."/>
            <person name="de Vargas C."/>
            <person name="Verret F."/>
            <person name="von Dassow P."/>
            <person name="Valentin K."/>
            <person name="Van de Peer Y."/>
            <person name="Wheeler G."/>
            <person name="Dacks J.B."/>
            <person name="Delwiche C.F."/>
            <person name="Dyhrman S.T."/>
            <person name="Glockner G."/>
            <person name="John U."/>
            <person name="Richards T."/>
            <person name="Worden A.Z."/>
            <person name="Zhang X."/>
            <person name="Grigoriev I.V."/>
            <person name="Allen A.E."/>
            <person name="Bidle K."/>
            <person name="Borodovsky M."/>
            <person name="Bowler C."/>
            <person name="Brownlee C."/>
            <person name="Cock J.M."/>
            <person name="Elias M."/>
            <person name="Gladyshev V.N."/>
            <person name="Groth M."/>
            <person name="Guda C."/>
            <person name="Hadaegh A."/>
            <person name="Iglesias-Rodriguez M.D."/>
            <person name="Jenkins J."/>
            <person name="Jones B.M."/>
            <person name="Lawson T."/>
            <person name="Leese F."/>
            <person name="Lindquist E."/>
            <person name="Lobanov A."/>
            <person name="Lomsadze A."/>
            <person name="Malik S.B."/>
            <person name="Marsh M.E."/>
            <person name="Mackinder L."/>
            <person name="Mock T."/>
            <person name="Mueller-Roeber B."/>
            <person name="Pagarete A."/>
            <person name="Parker M."/>
            <person name="Probert I."/>
            <person name="Quesneville H."/>
            <person name="Raines C."/>
            <person name="Rensing S.A."/>
            <person name="Riano-Pachon D.M."/>
            <person name="Richier S."/>
            <person name="Rokitta S."/>
            <person name="Shiraiwa Y."/>
            <person name="Soanes D.M."/>
            <person name="van der Giezen M."/>
            <person name="Wahlund T.M."/>
            <person name="Williams B."/>
            <person name="Wilson W."/>
            <person name="Wolfe G."/>
            <person name="Wurch L.L."/>
        </authorList>
    </citation>
    <scope>NUCLEOTIDE SEQUENCE</scope>
</reference>
<dbReference type="AlphaFoldDB" id="A0A0D3IDF3"/>
<dbReference type="HOGENOM" id="CLU_3072708_0_0_1"/>
<dbReference type="EnsemblProtists" id="EOD09288">
    <property type="protein sequence ID" value="EOD09288"/>
    <property type="gene ID" value="EMIHUDRAFT_311880"/>
</dbReference>
<feature type="region of interest" description="Disordered" evidence="1">
    <location>
        <begin position="1"/>
        <end position="20"/>
    </location>
</feature>